<evidence type="ECO:0000256" key="4">
    <source>
        <dbReference type="ARBA" id="ARBA00023172"/>
    </source>
</evidence>
<dbReference type="InterPro" id="IPR044068">
    <property type="entry name" value="CB"/>
</dbReference>
<dbReference type="InterPro" id="IPR050090">
    <property type="entry name" value="Tyrosine_recombinase_XerCD"/>
</dbReference>
<evidence type="ECO:0000256" key="5">
    <source>
        <dbReference type="PROSITE-ProRule" id="PRU01248"/>
    </source>
</evidence>
<dbReference type="InterPro" id="IPR013762">
    <property type="entry name" value="Integrase-like_cat_sf"/>
</dbReference>
<keyword evidence="2" id="KW-0229">DNA integration</keyword>
<dbReference type="RefSeq" id="WP_147422746.1">
    <property type="nucleotide sequence ID" value="NZ_RBIM01000010.1"/>
</dbReference>
<evidence type="ECO:0000256" key="1">
    <source>
        <dbReference type="ARBA" id="ARBA00008857"/>
    </source>
</evidence>
<dbReference type="PANTHER" id="PTHR30349:SF64">
    <property type="entry name" value="PROPHAGE INTEGRASE INTD-RELATED"/>
    <property type="match status" value="1"/>
</dbReference>
<proteinExistence type="inferred from homology"/>
<sequence length="471" mass="54107">MWVEVMFLFKRNGQLYFRRRVRDELRSIIGQREWKVSLRLRVGSEVDAIPEINRLTRETDRMIRDAERELASGLSAVEASEAAFEWAKRNEFLKDGLGRRSEPGEWSLFDRELEALINRVLKRAKRNHEEDLTRSDYTQDEWMRLETLRTGDLVEVPCTVDMAAENYRKHHKNGEMKQAERVAVQQWVEFAGDTPLGAIRRKDVRRWITHLANVRGQSYVTIRRRLSSLTAIVNRAIEDLELTHNNPFADQKLPDTTSGGVTDRVPFHTSHLELIERHIRKSAIKMETAVLLRLLRGTTAAPGEISGLEWIDVDLDSDAPHIKIRPNSLRRLKTKSRPRDFPLVGDALAALRSWRGDDKAQSGPVFSERARSVNALSQRLNQVIRAAGVPKSKRLVTYSFRHTFEQAMREAGVGEDLQRYLMGHGERSMTDRYGASKPPMERLQAAVKKALPYLGKVDPGNYQEGELVRGR</sequence>
<comment type="similarity">
    <text evidence="1">Belongs to the 'phage' integrase family.</text>
</comment>
<evidence type="ECO:0000313" key="8">
    <source>
        <dbReference type="EMBL" id="RKQ89523.1"/>
    </source>
</evidence>
<dbReference type="PANTHER" id="PTHR30349">
    <property type="entry name" value="PHAGE INTEGRASE-RELATED"/>
    <property type="match status" value="1"/>
</dbReference>
<dbReference type="InterPro" id="IPR011010">
    <property type="entry name" value="DNA_brk_join_enz"/>
</dbReference>
<dbReference type="AlphaFoldDB" id="A0A495CVY5"/>
<dbReference type="SUPFAM" id="SSF56349">
    <property type="entry name" value="DNA breaking-rejoining enzymes"/>
    <property type="match status" value="1"/>
</dbReference>
<name>A0A495CVY5_9PROT</name>
<dbReference type="OrthoDB" id="7222937at2"/>
<feature type="domain" description="Tyr recombinase" evidence="6">
    <location>
        <begin position="252"/>
        <end position="448"/>
    </location>
</feature>
<keyword evidence="3 5" id="KW-0238">DNA-binding</keyword>
<evidence type="ECO:0000259" key="7">
    <source>
        <dbReference type="PROSITE" id="PS51900"/>
    </source>
</evidence>
<dbReference type="GO" id="GO:0015074">
    <property type="term" value="P:DNA integration"/>
    <property type="evidence" value="ECO:0007669"/>
    <property type="project" value="UniProtKB-KW"/>
</dbReference>
<organism evidence="8 9">
    <name type="scientific">Maricaulis maris</name>
    <dbReference type="NCBI Taxonomy" id="74318"/>
    <lineage>
        <taxon>Bacteria</taxon>
        <taxon>Pseudomonadati</taxon>
        <taxon>Pseudomonadota</taxon>
        <taxon>Alphaproteobacteria</taxon>
        <taxon>Maricaulales</taxon>
        <taxon>Maricaulaceae</taxon>
        <taxon>Maricaulis</taxon>
    </lineage>
</organism>
<comment type="caution">
    <text evidence="8">The sequence shown here is derived from an EMBL/GenBank/DDBJ whole genome shotgun (WGS) entry which is preliminary data.</text>
</comment>
<dbReference type="PROSITE" id="PS51898">
    <property type="entry name" value="TYR_RECOMBINASE"/>
    <property type="match status" value="1"/>
</dbReference>
<dbReference type="EMBL" id="RBIM01000010">
    <property type="protein sequence ID" value="RKQ89523.1"/>
    <property type="molecule type" value="Genomic_DNA"/>
</dbReference>
<dbReference type="InterPro" id="IPR010998">
    <property type="entry name" value="Integrase_recombinase_N"/>
</dbReference>
<accession>A0A495CVY5</accession>
<dbReference type="InterPro" id="IPR002104">
    <property type="entry name" value="Integrase_catalytic"/>
</dbReference>
<dbReference type="Pfam" id="PF20172">
    <property type="entry name" value="DUF6538"/>
    <property type="match status" value="1"/>
</dbReference>
<evidence type="ECO:0000256" key="2">
    <source>
        <dbReference type="ARBA" id="ARBA00022908"/>
    </source>
</evidence>
<protein>
    <submittedName>
        <fullName evidence="8">Site-specific recombinase XerD</fullName>
    </submittedName>
</protein>
<dbReference type="GO" id="GO:0003677">
    <property type="term" value="F:DNA binding"/>
    <property type="evidence" value="ECO:0007669"/>
    <property type="project" value="UniProtKB-UniRule"/>
</dbReference>
<reference evidence="8 9" key="1">
    <citation type="submission" date="2018-10" db="EMBL/GenBank/DDBJ databases">
        <title>Genomic Encyclopedia of Type Strains, Phase IV (KMG-IV): sequencing the most valuable type-strain genomes for metagenomic binning, comparative biology and taxonomic classification.</title>
        <authorList>
            <person name="Goeker M."/>
        </authorList>
    </citation>
    <scope>NUCLEOTIDE SEQUENCE [LARGE SCALE GENOMIC DNA]</scope>
    <source>
        <strain evidence="8 9">DSM 4734</strain>
    </source>
</reference>
<evidence type="ECO:0000259" key="6">
    <source>
        <dbReference type="PROSITE" id="PS51898"/>
    </source>
</evidence>
<evidence type="ECO:0000313" key="9">
    <source>
        <dbReference type="Proteomes" id="UP000273675"/>
    </source>
</evidence>
<evidence type="ECO:0000256" key="3">
    <source>
        <dbReference type="ARBA" id="ARBA00023125"/>
    </source>
</evidence>
<dbReference type="Gene3D" id="1.10.443.10">
    <property type="entry name" value="Intergrase catalytic core"/>
    <property type="match status" value="1"/>
</dbReference>
<dbReference type="Proteomes" id="UP000273675">
    <property type="component" value="Unassembled WGS sequence"/>
</dbReference>
<dbReference type="GO" id="GO:0006310">
    <property type="term" value="P:DNA recombination"/>
    <property type="evidence" value="ECO:0007669"/>
    <property type="project" value="UniProtKB-KW"/>
</dbReference>
<dbReference type="PROSITE" id="PS51900">
    <property type="entry name" value="CB"/>
    <property type="match status" value="1"/>
</dbReference>
<dbReference type="Pfam" id="PF00589">
    <property type="entry name" value="Phage_integrase"/>
    <property type="match status" value="1"/>
</dbReference>
<gene>
    <name evidence="8" type="ORF">C7435_3384</name>
</gene>
<keyword evidence="4" id="KW-0233">DNA recombination</keyword>
<feature type="domain" description="Core-binding (CB)" evidence="7">
    <location>
        <begin position="158"/>
        <end position="237"/>
    </location>
</feature>
<dbReference type="Gene3D" id="1.10.150.130">
    <property type="match status" value="1"/>
</dbReference>
<dbReference type="InterPro" id="IPR046668">
    <property type="entry name" value="DUF6538"/>
</dbReference>